<comment type="catalytic activity">
    <reaction evidence="8">
        <text>a cholesterol ester + H2O = cholesterol + a fatty acid + H(+)</text>
        <dbReference type="Rhea" id="RHEA:36403"/>
        <dbReference type="ChEBI" id="CHEBI:15377"/>
        <dbReference type="ChEBI" id="CHEBI:15378"/>
        <dbReference type="ChEBI" id="CHEBI:16113"/>
        <dbReference type="ChEBI" id="CHEBI:17002"/>
        <dbReference type="ChEBI" id="CHEBI:28868"/>
        <dbReference type="EC" id="3.1.1.13"/>
    </reaction>
    <physiologicalReaction direction="left-to-right" evidence="8">
        <dbReference type="Rhea" id="RHEA:36404"/>
    </physiologicalReaction>
</comment>
<keyword evidence="9" id="KW-1185">Reference proteome</keyword>
<keyword evidence="5" id="KW-0378">Hydrolase</keyword>
<evidence type="ECO:0000256" key="1">
    <source>
        <dbReference type="ARBA" id="ARBA00004502"/>
    </source>
</evidence>
<evidence type="ECO:0000256" key="8">
    <source>
        <dbReference type="ARBA" id="ARBA00049527"/>
    </source>
</evidence>
<evidence type="ECO:0000313" key="9">
    <source>
        <dbReference type="Proteomes" id="UP000887540"/>
    </source>
</evidence>
<dbReference type="PANTHER" id="PTHR13390:SF0">
    <property type="entry name" value="LIPID DROPLET-ASSOCIATED HYDROLASE"/>
    <property type="match status" value="1"/>
</dbReference>
<dbReference type="SUPFAM" id="SSF53474">
    <property type="entry name" value="alpha/beta-Hydrolases"/>
    <property type="match status" value="1"/>
</dbReference>
<keyword evidence="4" id="KW-0551">Lipid droplet</keyword>
<protein>
    <recommendedName>
        <fullName evidence="3">Lipid droplet-associated hydrolase</fullName>
        <ecNumber evidence="7">3.1.1.13</ecNumber>
    </recommendedName>
    <alternativeName>
        <fullName evidence="6">Lipid droplet-associated serine hydrolase</fullName>
    </alternativeName>
</protein>
<comment type="subcellular location">
    <subcellularLocation>
        <location evidence="1">Lipid droplet</location>
    </subcellularLocation>
</comment>
<evidence type="ECO:0000256" key="4">
    <source>
        <dbReference type="ARBA" id="ARBA00022677"/>
    </source>
</evidence>
<evidence type="ECO:0000313" key="10">
    <source>
        <dbReference type="WBParaSite" id="ACRNAN_scaffold3572.g28367.t1"/>
    </source>
</evidence>
<dbReference type="GO" id="GO:0005811">
    <property type="term" value="C:lipid droplet"/>
    <property type="evidence" value="ECO:0007669"/>
    <property type="project" value="UniProtKB-SubCell"/>
</dbReference>
<organism evidence="9 10">
    <name type="scientific">Acrobeloides nanus</name>
    <dbReference type="NCBI Taxonomy" id="290746"/>
    <lineage>
        <taxon>Eukaryota</taxon>
        <taxon>Metazoa</taxon>
        <taxon>Ecdysozoa</taxon>
        <taxon>Nematoda</taxon>
        <taxon>Chromadorea</taxon>
        <taxon>Rhabditida</taxon>
        <taxon>Tylenchina</taxon>
        <taxon>Cephalobomorpha</taxon>
        <taxon>Cephaloboidea</taxon>
        <taxon>Cephalobidae</taxon>
        <taxon>Acrobeloides</taxon>
    </lineage>
</organism>
<dbReference type="AlphaFoldDB" id="A0A914DR42"/>
<evidence type="ECO:0000256" key="7">
    <source>
        <dbReference type="ARBA" id="ARBA00039150"/>
    </source>
</evidence>
<dbReference type="InterPro" id="IPR029058">
    <property type="entry name" value="AB_hydrolase_fold"/>
</dbReference>
<dbReference type="WBParaSite" id="ACRNAN_scaffold3572.g28367.t1">
    <property type="protein sequence ID" value="ACRNAN_scaffold3572.g28367.t1"/>
    <property type="gene ID" value="ACRNAN_scaffold3572.g28367"/>
</dbReference>
<dbReference type="InterPro" id="IPR019363">
    <property type="entry name" value="LDAH"/>
</dbReference>
<dbReference type="Gene3D" id="3.40.50.1820">
    <property type="entry name" value="alpha/beta hydrolase"/>
    <property type="match status" value="1"/>
</dbReference>
<evidence type="ECO:0000256" key="3">
    <source>
        <dbReference type="ARBA" id="ARBA00019242"/>
    </source>
</evidence>
<name>A0A914DR42_9BILA</name>
<evidence type="ECO:0000256" key="5">
    <source>
        <dbReference type="ARBA" id="ARBA00022801"/>
    </source>
</evidence>
<comment type="similarity">
    <text evidence="2">Belongs to the AB hydrolase superfamily. LDAH family.</text>
</comment>
<dbReference type="Pfam" id="PF10230">
    <property type="entry name" value="LIDHydrolase"/>
    <property type="match status" value="1"/>
</dbReference>
<dbReference type="PANTHER" id="PTHR13390">
    <property type="entry name" value="LIPASE"/>
    <property type="match status" value="1"/>
</dbReference>
<evidence type="ECO:0000256" key="2">
    <source>
        <dbReference type="ARBA" id="ARBA00008300"/>
    </source>
</evidence>
<accession>A0A914DR42</accession>
<dbReference type="GO" id="GO:0004771">
    <property type="term" value="F:sterol ester esterase activity"/>
    <property type="evidence" value="ECO:0007669"/>
    <property type="project" value="UniProtKB-EC"/>
</dbReference>
<dbReference type="GO" id="GO:0019915">
    <property type="term" value="P:lipid storage"/>
    <property type="evidence" value="ECO:0007669"/>
    <property type="project" value="InterPro"/>
</dbReference>
<proteinExistence type="inferred from homology"/>
<reference evidence="10" key="1">
    <citation type="submission" date="2022-11" db="UniProtKB">
        <authorList>
            <consortium name="WormBaseParasite"/>
        </authorList>
    </citation>
    <scope>IDENTIFICATION</scope>
</reference>
<dbReference type="EC" id="3.1.1.13" evidence="7"/>
<dbReference type="Proteomes" id="UP000887540">
    <property type="component" value="Unplaced"/>
</dbReference>
<sequence>MANDELNTVLEVEENLLSNPKKTFFYYGTSDGWVPLSYAERMKTRLPNGHVFLDESDCEHAFVNKDGEIMAQVMAKLIRGSVHINQEITGEIPAEIL</sequence>
<evidence type="ECO:0000256" key="6">
    <source>
        <dbReference type="ARBA" id="ARBA00031924"/>
    </source>
</evidence>